<feature type="domain" description="Myosin motor" evidence="9">
    <location>
        <begin position="59"/>
        <end position="844"/>
    </location>
</feature>
<dbReference type="InterPro" id="IPR011993">
    <property type="entry name" value="PH-like_dom_sf"/>
</dbReference>
<dbReference type="PANTHER" id="PTHR13140:SF706">
    <property type="entry name" value="DILUTE CLASS UNCONVENTIONAL MYOSIN, ISOFORM C"/>
    <property type="match status" value="1"/>
</dbReference>
<dbReference type="PROSITE" id="PS51456">
    <property type="entry name" value="MYOSIN_MOTOR"/>
    <property type="match status" value="1"/>
</dbReference>
<dbReference type="InterPro" id="IPR036961">
    <property type="entry name" value="Kinesin_motor_dom_sf"/>
</dbReference>
<keyword evidence="3 6" id="KW-0518">Myosin</keyword>
<keyword evidence="2 6" id="KW-0067">ATP-binding</keyword>
<dbReference type="InterPro" id="IPR001609">
    <property type="entry name" value="Myosin_head_motor_dom-like"/>
</dbReference>
<keyword evidence="1 6" id="KW-0547">Nucleotide-binding</keyword>
<dbReference type="PANTHER" id="PTHR13140">
    <property type="entry name" value="MYOSIN"/>
    <property type="match status" value="1"/>
</dbReference>
<name>A0A8J2WZ95_9STRA</name>
<keyword evidence="11" id="KW-1185">Reference proteome</keyword>
<evidence type="ECO:0000313" key="11">
    <source>
        <dbReference type="Proteomes" id="UP000789595"/>
    </source>
</evidence>
<evidence type="ECO:0000256" key="5">
    <source>
        <dbReference type="ARBA" id="ARBA00023203"/>
    </source>
</evidence>
<dbReference type="CDD" id="cd00124">
    <property type="entry name" value="MYSc"/>
    <property type="match status" value="1"/>
</dbReference>
<dbReference type="PRINTS" id="PR00193">
    <property type="entry name" value="MYOSINHEAVY"/>
</dbReference>
<accession>A0A8J2WZ95</accession>
<gene>
    <name evidence="10" type="ORF">PECAL_4P17010</name>
</gene>
<dbReference type="Gene3D" id="2.30.29.30">
    <property type="entry name" value="Pleckstrin-homology domain (PH domain)/Phosphotyrosine-binding domain (PTB)"/>
    <property type="match status" value="1"/>
</dbReference>
<evidence type="ECO:0000256" key="4">
    <source>
        <dbReference type="ARBA" id="ARBA00023175"/>
    </source>
</evidence>
<dbReference type="GO" id="GO:0000146">
    <property type="term" value="F:microfilament motor activity"/>
    <property type="evidence" value="ECO:0007669"/>
    <property type="project" value="TreeGrafter"/>
</dbReference>
<dbReference type="Gene3D" id="1.20.120.720">
    <property type="entry name" value="Myosin VI head, motor domain, U50 subdomain"/>
    <property type="match status" value="1"/>
</dbReference>
<dbReference type="OrthoDB" id="203287at2759"/>
<dbReference type="SMART" id="SM00242">
    <property type="entry name" value="MYSc"/>
    <property type="match status" value="1"/>
</dbReference>
<dbReference type="Proteomes" id="UP000789595">
    <property type="component" value="Unassembled WGS sequence"/>
</dbReference>
<feature type="coiled-coil region" evidence="7">
    <location>
        <begin position="1012"/>
        <end position="1053"/>
    </location>
</feature>
<dbReference type="GO" id="GO:0051015">
    <property type="term" value="F:actin filament binding"/>
    <property type="evidence" value="ECO:0007669"/>
    <property type="project" value="TreeGrafter"/>
</dbReference>
<evidence type="ECO:0000256" key="1">
    <source>
        <dbReference type="ARBA" id="ARBA00022741"/>
    </source>
</evidence>
<dbReference type="Pfam" id="PF00063">
    <property type="entry name" value="Myosin_head"/>
    <property type="match status" value="1"/>
</dbReference>
<dbReference type="GO" id="GO:0005524">
    <property type="term" value="F:ATP binding"/>
    <property type="evidence" value="ECO:0007669"/>
    <property type="project" value="UniProtKB-UniRule"/>
</dbReference>
<dbReference type="EMBL" id="CAKKNE010000004">
    <property type="protein sequence ID" value="CAH0374422.1"/>
    <property type="molecule type" value="Genomic_DNA"/>
</dbReference>
<dbReference type="GO" id="GO:0016020">
    <property type="term" value="C:membrane"/>
    <property type="evidence" value="ECO:0007669"/>
    <property type="project" value="TreeGrafter"/>
</dbReference>
<dbReference type="GO" id="GO:0007015">
    <property type="term" value="P:actin filament organization"/>
    <property type="evidence" value="ECO:0007669"/>
    <property type="project" value="TreeGrafter"/>
</dbReference>
<dbReference type="InterPro" id="IPR027417">
    <property type="entry name" value="P-loop_NTPase"/>
</dbReference>
<sequence length="1296" mass="143123">MKLYVEDEEGDAVWVKATLPRPPEQYEPGLVVDAVVRGRPMSVKLPAEEMYQQEGLDMENCDDLCDLGHVHEASILDTIQERAHCSKPYTAAGDVVVAVNPFRWLKLYTPELRALHSAPPNSYEERRAAHCYSVSGAAARGAARGDDQSILVSGESGSGKTETVKIMLVHLADVARHGGATQQIITQVLRAGPLLESFGNAATLRNGNSSRFAKFLRIEFDRRTMALESSWCETALLEKTRVVERAKGERAFHVFYELLQQRRRRTPKYLPEHPCRSADASATKARGFDDRQSYPKMIESLETVCQLDEAEREALLHCVDAVLSLGEVQFDSVYARTEDHGCKVRNALDLTQAANALGCDHSLLEEGFLRRTVGTSTTSLSAEQAADARDALAKELYSRLFDRVVELSNATTKRQWALQQTESVVIGMLDLFGFEFYGAAGSTNGFEQLLINFANERLQQRFVADVLARAQRELLAEGVPWTRVDYQDNAQVLRLIEARGGLVDILNEECIRGGSGADANFVGKLLRTYTGDILSTPKIRITQAGEALPFKIMHYAGDVLYRCTDTASWVERNRDVLPAKLVEAMTTPAGPASPGGSANVASPVAVFGAAEARQAALQRKQRRQSGQRALRRGSQVNAAETVASKFRAQLKNLMHQIAATKCRYVRCIRPNDEAAPMGQAGSFDRIAVVEQLRCCGVLAALRVARAGYPDRKPLRAFVERFAVCLPGDGRSSTLKRCRDAANAAGLGDFDASLDGLAVTDDVDAPTAQDLREGEDEDLVLDRAVVAAALPWRKACEDILRCLERGGRKGALAKHPALKPGRVFVGKTKVFLRDGALDDIERVRAVVCFDLAARLQAHGRGYLGKKYYRKVLRALLIVACALRVKLARRRAAKRRRLVKAISCFQARWRGIDIRMVGYLQLAKAAALTIQTKIARPEVARRRCILVRDLRARGENLDSITKRLNRIAMEKAGSIPKASNQRGSAVARAASMGTRSGSGGSISGTEKAELEGEANAMRELAGEASKALEEIRAENAELREKARLLALDVEAEKEKGRKWQQREQVLAAVVDEARREATKATAAMHRHMADSAALAGASEANDAYARFRRKLLRHSDSMTPAMRSKLLEQKRPTQKVTITRADLARFVNDCQTVGLDVVKHNRKGKAERRLLKLTSDAAALYWTMPNGKAASSKERFYLHKCLELRAGHDVDPDARNKLICGTETLRKSLQAKHCKLAFSFIFADRTVDISFATVEDCKRSMRYFKAHVQDLKNKADHAVMLKDEQHIASTPVGKNGAF</sequence>
<comment type="similarity">
    <text evidence="6">Belongs to the TRAFAC class myosin-kinesin ATPase superfamily. Myosin family.</text>
</comment>
<dbReference type="SUPFAM" id="SSF52540">
    <property type="entry name" value="P-loop containing nucleoside triphosphate hydrolases"/>
    <property type="match status" value="1"/>
</dbReference>
<evidence type="ECO:0000259" key="9">
    <source>
        <dbReference type="PROSITE" id="PS51456"/>
    </source>
</evidence>
<evidence type="ECO:0000313" key="10">
    <source>
        <dbReference type="EMBL" id="CAH0374422.1"/>
    </source>
</evidence>
<comment type="caution">
    <text evidence="6">Lacks conserved residue(s) required for the propagation of feature annotation.</text>
</comment>
<feature type="region of interest" description="Disordered" evidence="8">
    <location>
        <begin position="976"/>
        <end position="1003"/>
    </location>
</feature>
<evidence type="ECO:0000256" key="8">
    <source>
        <dbReference type="SAM" id="MobiDB-lite"/>
    </source>
</evidence>
<feature type="binding site" evidence="6">
    <location>
        <begin position="154"/>
        <end position="161"/>
    </location>
    <ligand>
        <name>ATP</name>
        <dbReference type="ChEBI" id="CHEBI:30616"/>
    </ligand>
</feature>
<evidence type="ECO:0000256" key="7">
    <source>
        <dbReference type="SAM" id="Coils"/>
    </source>
</evidence>
<dbReference type="Gene3D" id="3.40.850.10">
    <property type="entry name" value="Kinesin motor domain"/>
    <property type="match status" value="1"/>
</dbReference>
<evidence type="ECO:0000256" key="3">
    <source>
        <dbReference type="ARBA" id="ARBA00023123"/>
    </source>
</evidence>
<keyword evidence="7" id="KW-0175">Coiled coil</keyword>
<dbReference type="Gene3D" id="1.10.10.820">
    <property type="match status" value="1"/>
</dbReference>
<dbReference type="PROSITE" id="PS50096">
    <property type="entry name" value="IQ"/>
    <property type="match status" value="1"/>
</dbReference>
<keyword evidence="4 6" id="KW-0505">Motor protein</keyword>
<keyword evidence="5 6" id="KW-0009">Actin-binding</keyword>
<organism evidence="10 11">
    <name type="scientific">Pelagomonas calceolata</name>
    <dbReference type="NCBI Taxonomy" id="35677"/>
    <lineage>
        <taxon>Eukaryota</taxon>
        <taxon>Sar</taxon>
        <taxon>Stramenopiles</taxon>
        <taxon>Ochrophyta</taxon>
        <taxon>Pelagophyceae</taxon>
        <taxon>Pelagomonadales</taxon>
        <taxon>Pelagomonadaceae</taxon>
        <taxon>Pelagomonas</taxon>
    </lineage>
</organism>
<dbReference type="GO" id="GO:0005737">
    <property type="term" value="C:cytoplasm"/>
    <property type="evidence" value="ECO:0007669"/>
    <property type="project" value="TreeGrafter"/>
</dbReference>
<protein>
    <recommendedName>
        <fullName evidence="9">Myosin motor domain-containing protein</fullName>
    </recommendedName>
</protein>
<evidence type="ECO:0000256" key="2">
    <source>
        <dbReference type="ARBA" id="ARBA00022840"/>
    </source>
</evidence>
<dbReference type="Gene3D" id="1.20.5.4820">
    <property type="match status" value="1"/>
</dbReference>
<proteinExistence type="inferred from homology"/>
<comment type="caution">
    <text evidence="10">The sequence shown here is derived from an EMBL/GenBank/DDBJ whole genome shotgun (WGS) entry which is preliminary data.</text>
</comment>
<reference evidence="10" key="1">
    <citation type="submission" date="2021-11" db="EMBL/GenBank/DDBJ databases">
        <authorList>
            <consortium name="Genoscope - CEA"/>
            <person name="William W."/>
        </authorList>
    </citation>
    <scope>NUCLEOTIDE SEQUENCE</scope>
</reference>
<dbReference type="Gene3D" id="1.20.58.530">
    <property type="match status" value="1"/>
</dbReference>
<dbReference type="GO" id="GO:0016459">
    <property type="term" value="C:myosin complex"/>
    <property type="evidence" value="ECO:0007669"/>
    <property type="project" value="UniProtKB-KW"/>
</dbReference>
<evidence type="ECO:0000256" key="6">
    <source>
        <dbReference type="PROSITE-ProRule" id="PRU00782"/>
    </source>
</evidence>